<accession>A0A0S4LDS7</accession>
<dbReference type="Pfam" id="PF08335">
    <property type="entry name" value="GlnD_UR_UTase"/>
    <property type="match status" value="1"/>
</dbReference>
<evidence type="ECO:0000256" key="6">
    <source>
        <dbReference type="ARBA" id="ARBA00023268"/>
    </source>
</evidence>
<dbReference type="SUPFAM" id="SSF81301">
    <property type="entry name" value="Nucleotidyltransferase"/>
    <property type="match status" value="1"/>
</dbReference>
<keyword evidence="4" id="KW-0067">ATP-binding</keyword>
<evidence type="ECO:0000256" key="1">
    <source>
        <dbReference type="ARBA" id="ARBA00022679"/>
    </source>
</evidence>
<dbReference type="Gene3D" id="1.20.120.330">
    <property type="entry name" value="Nucleotidyltransferases domain 2"/>
    <property type="match status" value="1"/>
</dbReference>
<dbReference type="Pfam" id="PF24931">
    <property type="entry name" value="ACT_ACR9_3rd"/>
    <property type="match status" value="1"/>
</dbReference>
<evidence type="ECO:0000256" key="2">
    <source>
        <dbReference type="ARBA" id="ARBA00022695"/>
    </source>
</evidence>
<dbReference type="AlphaFoldDB" id="A0A0S4LDS7"/>
<dbReference type="PANTHER" id="PTHR30621">
    <property type="entry name" value="GLUTAMINE SYNTHETASE ADENYLYLTRANSFERASE"/>
    <property type="match status" value="1"/>
</dbReference>
<sequence length="759" mass="86172">MPTGAPDRIALLNTVRPLCSDVPPDILQDFFARLDQEYFQRFIPPTIAEHVRLTARLTPEHLCEVVFAEQPDQRCVITLVAYDYFSEFAMICGLLSAFGLNIEEGDIYTFSEKTAPLSARTSWSEYGSRVRPKATPGLTQKKIVDVFRVHPVPGVELGADQQHQLTAALSSVITLLDKGHFEEARLTVNRRLVEQLGKRRGSFSGLLHPVQITFDNSQSPADTVMEIRSDDTPAFLYAFANALAMRNVYISKAQFDVENGKIHDRFYVRNRHGQKLTDATDQQQLRLTAVLIKQFTHALTWAPDPTKALEAFDQFLDLTVQQTKGKAQQEALAFLSDKKTFPLLARLLGASDFLWEDFLRRQHSNLLPLLQDYRDASLITPRATLRKELDRLVNRAKTDADRKAVLNSFKDREMFRIDMKHIVEPDTALPDFSAALTQLAETILDRSLKDCQAKLNKLYGPPRLANKKPCPFTVLGLGKFGGKELGYASDIEVLFVYGDTGRTGGKRPIDNSEYFERLGYELLQWIEAKQEGIFHVDVRLRPHGGKGSLTNPFDEIAKYYSDEGLAAPFERQSLIKLRHVAGDPDLGKRVEIHRNHYVYSGKALDPTIVLDARRQQLKQLVERDTVNLKHSQGGIVDIEYAIQYLQIKHGQRLPILRTPNTMQALAALVDCGMVTRQDGEMLRKAYFFIRMLIDGLRMVRGNAKDRVLPPVDSDEFIFLARRVGYTTDDWQAGARHLHTDIAQHMNLTKEFFERTFGKV</sequence>
<dbReference type="OrthoDB" id="9759366at2"/>
<keyword evidence="9" id="KW-0436">Ligase</keyword>
<proteinExistence type="predicted"/>
<dbReference type="CDD" id="cd05401">
    <property type="entry name" value="NT_GlnE_GlnD_like"/>
    <property type="match status" value="1"/>
</dbReference>
<dbReference type="GO" id="GO:0000820">
    <property type="term" value="P:regulation of glutamine family amino acid metabolic process"/>
    <property type="evidence" value="ECO:0007669"/>
    <property type="project" value="TreeGrafter"/>
</dbReference>
<dbReference type="InterPro" id="IPR023057">
    <property type="entry name" value="GlnE"/>
</dbReference>
<reference evidence="9 10" key="1">
    <citation type="submission" date="2015-10" db="EMBL/GenBank/DDBJ databases">
        <authorList>
            <person name="Gilbert D.G."/>
        </authorList>
    </citation>
    <scope>NUCLEOTIDE SEQUENCE [LARGE SCALE GENOMIC DNA]</scope>
    <source>
        <strain evidence="9">COMA1</strain>
    </source>
</reference>
<dbReference type="EMBL" id="CZQA01000008">
    <property type="protein sequence ID" value="CUS35685.1"/>
    <property type="molecule type" value="Genomic_DNA"/>
</dbReference>
<dbReference type="Proteomes" id="UP000199032">
    <property type="component" value="Unassembled WGS sequence"/>
</dbReference>
<dbReference type="GO" id="GO:0008882">
    <property type="term" value="F:[glutamate-ammonia-ligase] adenylyltransferase activity"/>
    <property type="evidence" value="ECO:0007669"/>
    <property type="project" value="UniProtKB-EC"/>
</dbReference>
<feature type="domain" description="Glutamate-ammonia ligase adenylyltransferase repeated" evidence="7">
    <location>
        <begin position="344"/>
        <end position="590"/>
    </location>
</feature>
<evidence type="ECO:0000259" key="8">
    <source>
        <dbReference type="Pfam" id="PF08335"/>
    </source>
</evidence>
<keyword evidence="6" id="KW-0511">Multifunctional enzyme</keyword>
<dbReference type="GO" id="GO:0016874">
    <property type="term" value="F:ligase activity"/>
    <property type="evidence" value="ECO:0007669"/>
    <property type="project" value="UniProtKB-KW"/>
</dbReference>
<dbReference type="InterPro" id="IPR043519">
    <property type="entry name" value="NT_sf"/>
</dbReference>
<evidence type="ECO:0000256" key="3">
    <source>
        <dbReference type="ARBA" id="ARBA00022741"/>
    </source>
</evidence>
<keyword evidence="10" id="KW-1185">Reference proteome</keyword>
<organism evidence="9 10">
    <name type="scientific">Candidatus Nitrospira nitrosa</name>
    <dbReference type="NCBI Taxonomy" id="1742972"/>
    <lineage>
        <taxon>Bacteria</taxon>
        <taxon>Pseudomonadati</taxon>
        <taxon>Nitrospirota</taxon>
        <taxon>Nitrospiria</taxon>
        <taxon>Nitrospirales</taxon>
        <taxon>Nitrospiraceae</taxon>
        <taxon>Nitrospira</taxon>
    </lineage>
</organism>
<dbReference type="RefSeq" id="WP_090748109.1">
    <property type="nucleotide sequence ID" value="NZ_CZQA01000008.1"/>
</dbReference>
<evidence type="ECO:0000313" key="10">
    <source>
        <dbReference type="Proteomes" id="UP000199032"/>
    </source>
</evidence>
<keyword evidence="2 9" id="KW-0548">Nucleotidyltransferase</keyword>
<dbReference type="GO" id="GO:0005829">
    <property type="term" value="C:cytosol"/>
    <property type="evidence" value="ECO:0007669"/>
    <property type="project" value="TreeGrafter"/>
</dbReference>
<dbReference type="Gene3D" id="3.30.460.10">
    <property type="entry name" value="Beta Polymerase, domain 2"/>
    <property type="match status" value="1"/>
</dbReference>
<name>A0A0S4LDS7_9BACT</name>
<keyword evidence="3" id="KW-0547">Nucleotide-binding</keyword>
<keyword evidence="1 9" id="KW-0808">Transferase</keyword>
<dbReference type="EC" id="2.7.7.42" evidence="9"/>
<keyword evidence="5" id="KW-0460">Magnesium</keyword>
<evidence type="ECO:0000313" key="9">
    <source>
        <dbReference type="EMBL" id="CUS35685.1"/>
    </source>
</evidence>
<dbReference type="Pfam" id="PF03710">
    <property type="entry name" value="GlnE"/>
    <property type="match status" value="1"/>
</dbReference>
<dbReference type="InterPro" id="IPR005190">
    <property type="entry name" value="GlnE_rpt_dom"/>
</dbReference>
<dbReference type="STRING" id="1742972.COMA1_20402"/>
<gene>
    <name evidence="9" type="ORF">COMA1_20402</name>
</gene>
<protein>
    <submittedName>
        <fullName evidence="9">Putative (Glutamate-ammonia-ligase) adenylyltransferase, subunit A (Modular protein)</fullName>
        <ecNumber evidence="9">2.7.7.42</ecNumber>
    </submittedName>
</protein>
<dbReference type="PANTHER" id="PTHR30621:SF0">
    <property type="entry name" value="BIFUNCTIONAL GLUTAMINE SYNTHETASE ADENYLYLTRANSFERASE_ADENYLYL-REMOVING ENZYME"/>
    <property type="match status" value="1"/>
</dbReference>
<evidence type="ECO:0000259" key="7">
    <source>
        <dbReference type="Pfam" id="PF03710"/>
    </source>
</evidence>
<evidence type="ECO:0000256" key="4">
    <source>
        <dbReference type="ARBA" id="ARBA00022840"/>
    </source>
</evidence>
<evidence type="ECO:0000256" key="5">
    <source>
        <dbReference type="ARBA" id="ARBA00022842"/>
    </source>
</evidence>
<dbReference type="InterPro" id="IPR013546">
    <property type="entry name" value="PII_UdlTrfase/GS_AdlTrfase"/>
</dbReference>
<dbReference type="SUPFAM" id="SSF81593">
    <property type="entry name" value="Nucleotidyltransferase substrate binding subunit/domain"/>
    <property type="match status" value="1"/>
</dbReference>
<dbReference type="GO" id="GO:0005524">
    <property type="term" value="F:ATP binding"/>
    <property type="evidence" value="ECO:0007669"/>
    <property type="project" value="UniProtKB-KW"/>
</dbReference>
<feature type="domain" description="PII-uridylyltransferase/Glutamine-synthetase adenylyltransferase" evidence="8">
    <location>
        <begin position="625"/>
        <end position="755"/>
    </location>
</feature>